<protein>
    <submittedName>
        <fullName evidence="1">Uncharacterized protein</fullName>
    </submittedName>
</protein>
<gene>
    <name evidence="1" type="ORF">CEXT_327801</name>
</gene>
<organism evidence="1 2">
    <name type="scientific">Caerostris extrusa</name>
    <name type="common">Bark spider</name>
    <name type="synonym">Caerostris bankana</name>
    <dbReference type="NCBI Taxonomy" id="172846"/>
    <lineage>
        <taxon>Eukaryota</taxon>
        <taxon>Metazoa</taxon>
        <taxon>Ecdysozoa</taxon>
        <taxon>Arthropoda</taxon>
        <taxon>Chelicerata</taxon>
        <taxon>Arachnida</taxon>
        <taxon>Araneae</taxon>
        <taxon>Araneomorphae</taxon>
        <taxon>Entelegynae</taxon>
        <taxon>Araneoidea</taxon>
        <taxon>Araneidae</taxon>
        <taxon>Caerostris</taxon>
    </lineage>
</organism>
<name>A0AAV4M767_CAEEX</name>
<proteinExistence type="predicted"/>
<dbReference type="EMBL" id="BPLR01001813">
    <property type="protein sequence ID" value="GIX66689.1"/>
    <property type="molecule type" value="Genomic_DNA"/>
</dbReference>
<comment type="caution">
    <text evidence="1">The sequence shown here is derived from an EMBL/GenBank/DDBJ whole genome shotgun (WGS) entry which is preliminary data.</text>
</comment>
<accession>A0AAV4M767</accession>
<dbReference type="AlphaFoldDB" id="A0AAV4M767"/>
<sequence>MYILPPFSLLAGYSFQNPPTDLYVFPLVGRERISTLNQFERAAIPLWSSGVISPEQEAFTKTSVKTWLIIQSPPKSLYFFSVKPPLRINKRPHVIPQSSS</sequence>
<evidence type="ECO:0000313" key="2">
    <source>
        <dbReference type="Proteomes" id="UP001054945"/>
    </source>
</evidence>
<keyword evidence="2" id="KW-1185">Reference proteome</keyword>
<reference evidence="1 2" key="1">
    <citation type="submission" date="2021-06" db="EMBL/GenBank/DDBJ databases">
        <title>Caerostris extrusa draft genome.</title>
        <authorList>
            <person name="Kono N."/>
            <person name="Arakawa K."/>
        </authorList>
    </citation>
    <scope>NUCLEOTIDE SEQUENCE [LARGE SCALE GENOMIC DNA]</scope>
</reference>
<dbReference type="Proteomes" id="UP001054945">
    <property type="component" value="Unassembled WGS sequence"/>
</dbReference>
<evidence type="ECO:0000313" key="1">
    <source>
        <dbReference type="EMBL" id="GIX66689.1"/>
    </source>
</evidence>